<evidence type="ECO:0000313" key="2">
    <source>
        <dbReference type="Proteomes" id="UP000252582"/>
    </source>
</evidence>
<gene>
    <name evidence="1" type="ORF">DFR48_10546</name>
</gene>
<reference evidence="1 2" key="1">
    <citation type="submission" date="2018-07" db="EMBL/GenBank/DDBJ databases">
        <title>Genomic Encyclopedia of Type Strains, Phase IV (KMG-IV): sequencing the most valuable type-strain genomes for metagenomic binning, comparative biology and taxonomic classification.</title>
        <authorList>
            <person name="Goeker M."/>
        </authorList>
    </citation>
    <scope>NUCLEOTIDE SEQUENCE [LARGE SCALE GENOMIC DNA]</scope>
    <source>
        <strain evidence="1 2">DSM 25528</strain>
    </source>
</reference>
<dbReference type="Proteomes" id="UP000252582">
    <property type="component" value="Unassembled WGS sequence"/>
</dbReference>
<dbReference type="EMBL" id="QPIX01000005">
    <property type="protein sequence ID" value="RCW24708.1"/>
    <property type="molecule type" value="Genomic_DNA"/>
</dbReference>
<sequence length="187" mass="20228">MLLSSGAYEQAKAAGAYAEKVKASRELIDKARRMQADALKIESLCYVAMADAVDEAQVNGKLSRGGRQKTVHDEDRFTLEEVGIDKRRLHEARSIRNAERAEPGFIERVVEARLDEGLEPSRAGLKRAAGHAIGTKTATKDERGEDLYETPIEAVRTLLALESFTTHVLEPSVGKGGDPAAARGGGL</sequence>
<dbReference type="AlphaFoldDB" id="A0A6I7HLD7"/>
<protein>
    <submittedName>
        <fullName evidence="1">Uncharacterized protein</fullName>
    </submittedName>
</protein>
<evidence type="ECO:0000313" key="1">
    <source>
        <dbReference type="EMBL" id="RCW24708.1"/>
    </source>
</evidence>
<comment type="caution">
    <text evidence="1">The sequence shown here is derived from an EMBL/GenBank/DDBJ whole genome shotgun (WGS) entry which is preliminary data.</text>
</comment>
<organism evidence="1 2">
    <name type="scientific">Ciceribacter lividus</name>
    <dbReference type="NCBI Taxonomy" id="1197950"/>
    <lineage>
        <taxon>Bacteria</taxon>
        <taxon>Pseudomonadati</taxon>
        <taxon>Pseudomonadota</taxon>
        <taxon>Alphaproteobacteria</taxon>
        <taxon>Hyphomicrobiales</taxon>
        <taxon>Rhizobiaceae</taxon>
        <taxon>Ciceribacter</taxon>
    </lineage>
</organism>
<proteinExistence type="predicted"/>
<keyword evidence="2" id="KW-1185">Reference proteome</keyword>
<name>A0A6I7HLD7_9HYPH</name>
<accession>A0A6I7HLD7</accession>